<dbReference type="RefSeq" id="WP_046145173.1">
    <property type="nucleotide sequence ID" value="NZ_KQ033912.1"/>
</dbReference>
<dbReference type="InterPro" id="IPR010905">
    <property type="entry name" value="Glyco_hydro_88"/>
</dbReference>
<dbReference type="AlphaFoldDB" id="A0A0F5JRF1"/>
<accession>A0A0F5JRF1</accession>
<sequence length="796" mass="92180">MITRNVRKVCNTAFLACCLLAGGVNAQQYKWDTPPYAEDYAFITNDGAWCWFSDPRAIYVNDKMIGGFVDKEGSIWAFSYDPATQERRQYKLKDKFDYDDHANPSVMALPDNRIAIFFSAHGGTKNSPIYYAISKNPADISSWNELQQVDPDMPGKLGVCYSNPAMLSSENNRTYLFFRGRNFKPTFIATDDFKTWSDPVTIVVNDTIFGESGRPYMKVTTNHKDKIFFAFTDAHPRDRATNSIYFMMYEKGKLTKANGEIISDSFDKPVMPSQTDKVYDATKTFDKAWIWDVAFDQEEKPVLVYARFSHARSTHSYWYARWNGNEWENHKITDAAQCFMRNDYNNKNYMETEENYSGGVYLDHQNPSVVYTSRPINNVFEIEKWTFVGGKDKWKTEAVTRDSERDNIRPFVVRNYSGDQPNVLWAYNYKYPGFKSYESAIRVNQKAKGFDSSLNKEAIKTVAAKVADWQLRDYKTAPFSSGVARGWRNGVLYNGMFDWAELSGDNKYFKYLENIFNKEYWQVGNRMYNADDICVAQAYLDMYVKYKKDNMLIPTLARAEWVLEHQPKGNIDISKGKSDRWWWCDALYMAPAVYSRLYAITGNRAFMKFADKEFKATYEHLYDKEEKLFFRDGNYLDKREANGKKVFWGRGNGWVMGGLAEILKTLPAGDKKYRPYYLQLFREMSDRVAELQCEDGFWRTSMLDMETYPDPETSSTGLFVYALAYGINQGYLPKDKFLPVVTKGWKALVASVDTEGKVCWVQPVGQAPKRIEKRMTQVYGTGGFLMAACEMYKLTE</sequence>
<dbReference type="HOGENOM" id="CLU_344140_0_0_10"/>
<feature type="signal peptide" evidence="2">
    <location>
        <begin position="1"/>
        <end position="26"/>
    </location>
</feature>
<keyword evidence="2" id="KW-0732">Signal</keyword>
<evidence type="ECO:0000256" key="2">
    <source>
        <dbReference type="SAM" id="SignalP"/>
    </source>
</evidence>
<dbReference type="Pfam" id="PF15892">
    <property type="entry name" value="BNR_4"/>
    <property type="match status" value="1"/>
</dbReference>
<protein>
    <submittedName>
        <fullName evidence="3">Uncharacterized protein</fullName>
    </submittedName>
</protein>
<dbReference type="GO" id="GO:0016787">
    <property type="term" value="F:hydrolase activity"/>
    <property type="evidence" value="ECO:0007669"/>
    <property type="project" value="UniProtKB-KW"/>
</dbReference>
<gene>
    <name evidence="3" type="ORF">HMPREF1535_00457</name>
</gene>
<dbReference type="STRING" id="927665.HMPREF1535_00457"/>
<dbReference type="PANTHER" id="PTHR33886">
    <property type="entry name" value="UNSATURATED RHAMNOGALACTURONAN HYDROLASE (EUROFUNG)"/>
    <property type="match status" value="1"/>
</dbReference>
<evidence type="ECO:0000256" key="1">
    <source>
        <dbReference type="ARBA" id="ARBA00022801"/>
    </source>
</evidence>
<dbReference type="PATRIC" id="fig|927665.4.peg.458"/>
<feature type="chain" id="PRO_5002489975" evidence="2">
    <location>
        <begin position="27"/>
        <end position="796"/>
    </location>
</feature>
<evidence type="ECO:0000313" key="3">
    <source>
        <dbReference type="EMBL" id="KKB60180.1"/>
    </source>
</evidence>
<dbReference type="SUPFAM" id="SSF50939">
    <property type="entry name" value="Sialidases"/>
    <property type="match status" value="1"/>
</dbReference>
<dbReference type="Gene3D" id="1.50.10.10">
    <property type="match status" value="1"/>
</dbReference>
<dbReference type="InterPro" id="IPR012341">
    <property type="entry name" value="6hp_glycosidase-like_sf"/>
</dbReference>
<organism evidence="3 4">
    <name type="scientific">Parabacteroides goldsteinii DSM 19448 = WAL 12034</name>
    <dbReference type="NCBI Taxonomy" id="927665"/>
    <lineage>
        <taxon>Bacteria</taxon>
        <taxon>Pseudomonadati</taxon>
        <taxon>Bacteroidota</taxon>
        <taxon>Bacteroidia</taxon>
        <taxon>Bacteroidales</taxon>
        <taxon>Tannerellaceae</taxon>
        <taxon>Parabacteroides</taxon>
    </lineage>
</organism>
<dbReference type="PANTHER" id="PTHR33886:SF8">
    <property type="entry name" value="UNSATURATED RHAMNOGALACTURONAN HYDROLASE (EUROFUNG)"/>
    <property type="match status" value="1"/>
</dbReference>
<dbReference type="Proteomes" id="UP000033047">
    <property type="component" value="Unassembled WGS sequence"/>
</dbReference>
<dbReference type="InterPro" id="IPR036278">
    <property type="entry name" value="Sialidase_sf"/>
</dbReference>
<proteinExistence type="predicted"/>
<dbReference type="EMBL" id="AQHV01000001">
    <property type="protein sequence ID" value="KKB60180.1"/>
    <property type="molecule type" value="Genomic_DNA"/>
</dbReference>
<dbReference type="Pfam" id="PF07470">
    <property type="entry name" value="Glyco_hydro_88"/>
    <property type="match status" value="1"/>
</dbReference>
<dbReference type="GO" id="GO:0005975">
    <property type="term" value="P:carbohydrate metabolic process"/>
    <property type="evidence" value="ECO:0007669"/>
    <property type="project" value="InterPro"/>
</dbReference>
<dbReference type="SUPFAM" id="SSF48208">
    <property type="entry name" value="Six-hairpin glycosidases"/>
    <property type="match status" value="1"/>
</dbReference>
<evidence type="ECO:0000313" key="4">
    <source>
        <dbReference type="Proteomes" id="UP000033047"/>
    </source>
</evidence>
<name>A0A0F5JRF1_9BACT</name>
<dbReference type="InterPro" id="IPR008928">
    <property type="entry name" value="6-hairpin_glycosidase_sf"/>
</dbReference>
<comment type="caution">
    <text evidence="3">The sequence shown here is derived from an EMBL/GenBank/DDBJ whole genome shotgun (WGS) entry which is preliminary data.</text>
</comment>
<dbReference type="InterPro" id="IPR052043">
    <property type="entry name" value="PolySaccharide_Degr_Enz"/>
</dbReference>
<reference evidence="3 4" key="1">
    <citation type="submission" date="2013-04" db="EMBL/GenBank/DDBJ databases">
        <title>The Genome Sequence of Parabacteroides goldsteinii DSM 19448.</title>
        <authorList>
            <consortium name="The Broad Institute Genomics Platform"/>
            <person name="Earl A."/>
            <person name="Ward D."/>
            <person name="Feldgarden M."/>
            <person name="Gevers D."/>
            <person name="Martens E."/>
            <person name="Sakamoto M."/>
            <person name="Benno Y."/>
            <person name="Song Y."/>
            <person name="Liu C."/>
            <person name="Lee J."/>
            <person name="Bolanos M."/>
            <person name="Vaisanen M.L."/>
            <person name="Finegold S.M."/>
            <person name="Walker B."/>
            <person name="Young S."/>
            <person name="Zeng Q."/>
            <person name="Gargeya S."/>
            <person name="Fitzgerald M."/>
            <person name="Haas B."/>
            <person name="Abouelleil A."/>
            <person name="Allen A.W."/>
            <person name="Alvarado L."/>
            <person name="Arachchi H.M."/>
            <person name="Berlin A.M."/>
            <person name="Chapman S.B."/>
            <person name="Gainer-Dewar J."/>
            <person name="Goldberg J."/>
            <person name="Griggs A."/>
            <person name="Gujja S."/>
            <person name="Hansen M."/>
            <person name="Howarth C."/>
            <person name="Imamovic A."/>
            <person name="Ireland A."/>
            <person name="Larimer J."/>
            <person name="McCowan C."/>
            <person name="Murphy C."/>
            <person name="Pearson M."/>
            <person name="Poon T.W."/>
            <person name="Priest M."/>
            <person name="Roberts A."/>
            <person name="Saif S."/>
            <person name="Shea T."/>
            <person name="Sisk P."/>
            <person name="Sykes S."/>
            <person name="Wortman J."/>
            <person name="Nusbaum C."/>
            <person name="Birren B."/>
        </authorList>
    </citation>
    <scope>NUCLEOTIDE SEQUENCE [LARGE SCALE GENOMIC DNA]</scope>
    <source>
        <strain evidence="3 4">DSM 19448</strain>
    </source>
</reference>
<keyword evidence="1" id="KW-0378">Hydrolase</keyword>